<evidence type="ECO:0000256" key="1">
    <source>
        <dbReference type="ARBA" id="ARBA00023002"/>
    </source>
</evidence>
<dbReference type="Proteomes" id="UP000563898">
    <property type="component" value="Unassembled WGS sequence"/>
</dbReference>
<dbReference type="Pfam" id="PF01243">
    <property type="entry name" value="PNPOx_N"/>
    <property type="match status" value="1"/>
</dbReference>
<organism evidence="3 4">
    <name type="scientific">Gordonia polyisoprenivorans</name>
    <dbReference type="NCBI Taxonomy" id="84595"/>
    <lineage>
        <taxon>Bacteria</taxon>
        <taxon>Bacillati</taxon>
        <taxon>Actinomycetota</taxon>
        <taxon>Actinomycetes</taxon>
        <taxon>Mycobacteriales</taxon>
        <taxon>Gordoniaceae</taxon>
        <taxon>Gordonia</taxon>
    </lineage>
</organism>
<comment type="caution">
    <text evidence="3">The sequence shown here is derived from an EMBL/GenBank/DDBJ whole genome shotgun (WGS) entry which is preliminary data.</text>
</comment>
<evidence type="ECO:0000313" key="3">
    <source>
        <dbReference type="EMBL" id="NKY01804.1"/>
    </source>
</evidence>
<reference evidence="3 4" key="1">
    <citation type="submission" date="2020-04" db="EMBL/GenBank/DDBJ databases">
        <title>MicrobeNet Type strains.</title>
        <authorList>
            <person name="Nicholson A.C."/>
        </authorList>
    </citation>
    <scope>NUCLEOTIDE SEQUENCE [LARGE SCALE GENOMIC DNA]</scope>
    <source>
        <strain evidence="3 4">ATCC BAA-14</strain>
    </source>
</reference>
<dbReference type="GO" id="GO:0016627">
    <property type="term" value="F:oxidoreductase activity, acting on the CH-CH group of donors"/>
    <property type="evidence" value="ECO:0007669"/>
    <property type="project" value="TreeGrafter"/>
</dbReference>
<dbReference type="SUPFAM" id="SSF50475">
    <property type="entry name" value="FMN-binding split barrel"/>
    <property type="match status" value="1"/>
</dbReference>
<keyword evidence="1 3" id="KW-0560">Oxidoreductase</keyword>
<dbReference type="EMBL" id="JAAXPC010000004">
    <property type="protein sequence ID" value="NKY01804.1"/>
    <property type="molecule type" value="Genomic_DNA"/>
</dbReference>
<dbReference type="EC" id="1.-.-.-" evidence="3"/>
<dbReference type="InterPro" id="IPR011576">
    <property type="entry name" value="Pyridox_Oxase_N"/>
</dbReference>
<sequence length="136" mass="14760">MTSDPHGNTGAPFDAATTAKFVLLTTYRKDGTPVSSPLWGVTEGNEMFMWTPADSWKIKRLRRDQKVVVQACDRMGKTLEGNPVEGRAELLDEAGTDRAKKLLVGKYGLLARLVIVGSKLRRGSAGTIGFAIRPVA</sequence>
<dbReference type="NCBIfam" id="TIGR03666">
    <property type="entry name" value="Rv2061_F420"/>
    <property type="match status" value="1"/>
</dbReference>
<gene>
    <name evidence="3" type="ORF">HGA05_09490</name>
</gene>
<name>A0A846WJF5_9ACTN</name>
<protein>
    <submittedName>
        <fullName evidence="3">PPOX class F420-dependent oxidoreductase</fullName>
        <ecNumber evidence="3">1.-.-.-</ecNumber>
    </submittedName>
</protein>
<dbReference type="GO" id="GO:0005829">
    <property type="term" value="C:cytosol"/>
    <property type="evidence" value="ECO:0007669"/>
    <property type="project" value="TreeGrafter"/>
</dbReference>
<dbReference type="PANTHER" id="PTHR35176:SF11">
    <property type="entry name" value="PYRIDOXAMINE 5'-PHOSPHATE OXIDASE FAMILY PROTEIN"/>
    <property type="match status" value="1"/>
</dbReference>
<evidence type="ECO:0000313" key="4">
    <source>
        <dbReference type="Proteomes" id="UP000563898"/>
    </source>
</evidence>
<dbReference type="InterPro" id="IPR019965">
    <property type="entry name" value="PPOX_F420-dep_Rv2061_put"/>
</dbReference>
<dbReference type="AlphaFoldDB" id="A0A846WJF5"/>
<dbReference type="PANTHER" id="PTHR35176">
    <property type="entry name" value="HEME OXYGENASE HI_0854-RELATED"/>
    <property type="match status" value="1"/>
</dbReference>
<evidence type="ECO:0000259" key="2">
    <source>
        <dbReference type="Pfam" id="PF01243"/>
    </source>
</evidence>
<dbReference type="RefSeq" id="WP_006371837.1">
    <property type="nucleotide sequence ID" value="NZ_JAAXPC010000004.1"/>
</dbReference>
<dbReference type="InterPro" id="IPR052019">
    <property type="entry name" value="F420H2_bilvrd_red/Heme_oxyg"/>
</dbReference>
<dbReference type="Gene3D" id="2.30.110.10">
    <property type="entry name" value="Electron Transport, Fmn-binding Protein, Chain A"/>
    <property type="match status" value="1"/>
</dbReference>
<dbReference type="InterPro" id="IPR012349">
    <property type="entry name" value="Split_barrel_FMN-bd"/>
</dbReference>
<dbReference type="GO" id="GO:0070967">
    <property type="term" value="F:coenzyme F420 binding"/>
    <property type="evidence" value="ECO:0007669"/>
    <property type="project" value="TreeGrafter"/>
</dbReference>
<feature type="domain" description="Pyridoxamine 5'-phosphate oxidase N-terminal" evidence="2">
    <location>
        <begin position="18"/>
        <end position="96"/>
    </location>
</feature>
<proteinExistence type="predicted"/>
<accession>A0A846WJF5</accession>